<sequence length="118" mass="13058">MVEGRPMRSPDFVSDWLYLSVDKGRDLLKVPHGLGVVPVLVQVAAKPPSGPNKDFVFNGIGEIPRDDAFDEPYGAVSYLYDKEFVLVTTMSRGNGHPGKAILTNSTRQHSEYGRKYSC</sequence>
<dbReference type="Proteomes" id="UP000828390">
    <property type="component" value="Unassembled WGS sequence"/>
</dbReference>
<gene>
    <name evidence="1" type="ORF">DPMN_005611</name>
</gene>
<accession>A0A9D4RUP3</accession>
<dbReference type="EMBL" id="JAIWYP010000001">
    <property type="protein sequence ID" value="KAH3881684.1"/>
    <property type="molecule type" value="Genomic_DNA"/>
</dbReference>
<proteinExistence type="predicted"/>
<protein>
    <submittedName>
        <fullName evidence="1">Uncharacterized protein</fullName>
    </submittedName>
</protein>
<dbReference type="AlphaFoldDB" id="A0A9D4RUP3"/>
<reference evidence="1" key="2">
    <citation type="submission" date="2020-11" db="EMBL/GenBank/DDBJ databases">
        <authorList>
            <person name="McCartney M.A."/>
            <person name="Auch B."/>
            <person name="Kono T."/>
            <person name="Mallez S."/>
            <person name="Becker A."/>
            <person name="Gohl D.M."/>
            <person name="Silverstein K.A.T."/>
            <person name="Koren S."/>
            <person name="Bechman K.B."/>
            <person name="Herman A."/>
            <person name="Abrahante J.E."/>
            <person name="Garbe J."/>
        </authorList>
    </citation>
    <scope>NUCLEOTIDE SEQUENCE</scope>
    <source>
        <strain evidence="1">Duluth1</strain>
        <tissue evidence="1">Whole animal</tissue>
    </source>
</reference>
<organism evidence="1 2">
    <name type="scientific">Dreissena polymorpha</name>
    <name type="common">Zebra mussel</name>
    <name type="synonym">Mytilus polymorpha</name>
    <dbReference type="NCBI Taxonomy" id="45954"/>
    <lineage>
        <taxon>Eukaryota</taxon>
        <taxon>Metazoa</taxon>
        <taxon>Spiralia</taxon>
        <taxon>Lophotrochozoa</taxon>
        <taxon>Mollusca</taxon>
        <taxon>Bivalvia</taxon>
        <taxon>Autobranchia</taxon>
        <taxon>Heteroconchia</taxon>
        <taxon>Euheterodonta</taxon>
        <taxon>Imparidentia</taxon>
        <taxon>Neoheterodontei</taxon>
        <taxon>Myida</taxon>
        <taxon>Dreissenoidea</taxon>
        <taxon>Dreissenidae</taxon>
        <taxon>Dreissena</taxon>
    </lineage>
</organism>
<name>A0A9D4RUP3_DREPO</name>
<evidence type="ECO:0000313" key="2">
    <source>
        <dbReference type="Proteomes" id="UP000828390"/>
    </source>
</evidence>
<comment type="caution">
    <text evidence="1">The sequence shown here is derived from an EMBL/GenBank/DDBJ whole genome shotgun (WGS) entry which is preliminary data.</text>
</comment>
<evidence type="ECO:0000313" key="1">
    <source>
        <dbReference type="EMBL" id="KAH3881684.1"/>
    </source>
</evidence>
<keyword evidence="2" id="KW-1185">Reference proteome</keyword>
<reference evidence="1" key="1">
    <citation type="journal article" date="2019" name="bioRxiv">
        <title>The Genome of the Zebra Mussel, Dreissena polymorpha: A Resource for Invasive Species Research.</title>
        <authorList>
            <person name="McCartney M.A."/>
            <person name="Auch B."/>
            <person name="Kono T."/>
            <person name="Mallez S."/>
            <person name="Zhang Y."/>
            <person name="Obille A."/>
            <person name="Becker A."/>
            <person name="Abrahante J.E."/>
            <person name="Garbe J."/>
            <person name="Badalamenti J.P."/>
            <person name="Herman A."/>
            <person name="Mangelson H."/>
            <person name="Liachko I."/>
            <person name="Sullivan S."/>
            <person name="Sone E.D."/>
            <person name="Koren S."/>
            <person name="Silverstein K.A.T."/>
            <person name="Beckman K.B."/>
            <person name="Gohl D.M."/>
        </authorList>
    </citation>
    <scope>NUCLEOTIDE SEQUENCE</scope>
    <source>
        <strain evidence="1">Duluth1</strain>
        <tissue evidence="1">Whole animal</tissue>
    </source>
</reference>